<keyword evidence="8" id="KW-0001">2Fe-2S</keyword>
<dbReference type="Pfam" id="PF03450">
    <property type="entry name" value="CO_deh_flav_C"/>
    <property type="match status" value="1"/>
</dbReference>
<keyword evidence="23" id="KW-1185">Reference proteome</keyword>
<dbReference type="InterPro" id="IPR036884">
    <property type="entry name" value="2Fe-2S-bd_dom_sf"/>
</dbReference>
<dbReference type="EC" id="1.17.1.4" evidence="5"/>
<evidence type="ECO:0000256" key="19">
    <source>
        <dbReference type="ARBA" id="ARBA00053029"/>
    </source>
</evidence>
<feature type="domain" description="FAD-binding PCMH-type" evidence="21">
    <location>
        <begin position="188"/>
        <end position="361"/>
    </location>
</feature>
<keyword evidence="9" id="KW-0479">Metal-binding</keyword>
<dbReference type="InterPro" id="IPR037165">
    <property type="entry name" value="AldOxase/xan_DH_Mopterin-bd_sf"/>
</dbReference>
<reference evidence="22 23" key="1">
    <citation type="journal article" date="2011" name="J. Bacteriol.">
        <title>Genome sequence of 'Pedosphaera parvula' Ellin514, an aerobic Verrucomicrobial isolate from pasture soil.</title>
        <authorList>
            <person name="Kant R."/>
            <person name="van Passel M.W."/>
            <person name="Sangwan P."/>
            <person name="Palva A."/>
            <person name="Lucas S."/>
            <person name="Copeland A."/>
            <person name="Lapidus A."/>
            <person name="Glavina Del Rio T."/>
            <person name="Dalin E."/>
            <person name="Tice H."/>
            <person name="Bruce D."/>
            <person name="Goodwin L."/>
            <person name="Pitluck S."/>
            <person name="Chertkov O."/>
            <person name="Larimer F.W."/>
            <person name="Land M.L."/>
            <person name="Hauser L."/>
            <person name="Brettin T.S."/>
            <person name="Detter J.C."/>
            <person name="Han S."/>
            <person name="de Vos W.M."/>
            <person name="Janssen P.H."/>
            <person name="Smidt H."/>
        </authorList>
    </citation>
    <scope>NUCLEOTIDE SEQUENCE [LARGE SCALE GENOMIC DNA]</scope>
    <source>
        <strain evidence="22 23">Ellin514</strain>
    </source>
</reference>
<name>B9XKZ3_PEDPL</name>
<dbReference type="InterPro" id="IPR036010">
    <property type="entry name" value="2Fe-2S_ferredoxin-like_sf"/>
</dbReference>
<dbReference type="FunFam" id="3.30.365.10:FF:000002">
    <property type="entry name" value="Xanthine dehydrogenase oxidase"/>
    <property type="match status" value="1"/>
</dbReference>
<dbReference type="SUPFAM" id="SSF56176">
    <property type="entry name" value="FAD-binding/transporter-associated domain-like"/>
    <property type="match status" value="1"/>
</dbReference>
<dbReference type="NCBIfam" id="TIGR02963">
    <property type="entry name" value="xanthine_xdhA"/>
    <property type="match status" value="1"/>
</dbReference>
<dbReference type="InterPro" id="IPR005107">
    <property type="entry name" value="CO_DH_flav_C"/>
</dbReference>
<dbReference type="InterPro" id="IPR016208">
    <property type="entry name" value="Ald_Oxase/xanthine_DH-like"/>
</dbReference>
<evidence type="ECO:0000256" key="5">
    <source>
        <dbReference type="ARBA" id="ARBA00013123"/>
    </source>
</evidence>
<keyword evidence="14" id="KW-0520">NAD</keyword>
<gene>
    <name evidence="22" type="ORF">Cflav_PD2331</name>
</gene>
<evidence type="ECO:0000256" key="3">
    <source>
        <dbReference type="ARBA" id="ARBA00004275"/>
    </source>
</evidence>
<dbReference type="PROSITE" id="PS51085">
    <property type="entry name" value="2FE2S_FER_2"/>
    <property type="match status" value="1"/>
</dbReference>
<comment type="similarity">
    <text evidence="4">Belongs to the xanthine dehydrogenase family.</text>
</comment>
<dbReference type="SUPFAM" id="SSF56003">
    <property type="entry name" value="Molybdenum cofactor-binding domain"/>
    <property type="match status" value="1"/>
</dbReference>
<dbReference type="Pfam" id="PF00941">
    <property type="entry name" value="FAD_binding_5"/>
    <property type="match status" value="1"/>
</dbReference>
<dbReference type="SUPFAM" id="SSF47741">
    <property type="entry name" value="CO dehydrogenase ISP C-domain like"/>
    <property type="match status" value="1"/>
</dbReference>
<comment type="cofactor">
    <cofactor evidence="19">
        <name>Mo-molybdopterin cytosine dinucleotide</name>
        <dbReference type="ChEBI" id="CHEBI:71308"/>
    </cofactor>
</comment>
<dbReference type="Gene3D" id="3.90.1170.50">
    <property type="entry name" value="Aldehyde oxidase/xanthine dehydrogenase, a/b hammerhead"/>
    <property type="match status" value="1"/>
</dbReference>
<dbReference type="PANTHER" id="PTHR45444">
    <property type="entry name" value="XANTHINE DEHYDROGENASE"/>
    <property type="match status" value="1"/>
</dbReference>
<comment type="catalytic activity">
    <reaction evidence="17">
        <text>xanthine + NAD(+) + H2O = urate + NADH + H(+)</text>
        <dbReference type="Rhea" id="RHEA:16669"/>
        <dbReference type="ChEBI" id="CHEBI:15377"/>
        <dbReference type="ChEBI" id="CHEBI:15378"/>
        <dbReference type="ChEBI" id="CHEBI:17712"/>
        <dbReference type="ChEBI" id="CHEBI:17775"/>
        <dbReference type="ChEBI" id="CHEBI:57540"/>
        <dbReference type="ChEBI" id="CHEBI:57945"/>
        <dbReference type="EC" id="1.17.1.4"/>
    </reaction>
</comment>
<evidence type="ECO:0000256" key="13">
    <source>
        <dbReference type="ARBA" id="ARBA00023014"/>
    </source>
</evidence>
<keyword evidence="6" id="KW-0500">Molybdenum</keyword>
<protein>
    <recommendedName>
        <fullName evidence="5">xanthine dehydrogenase</fullName>
        <ecNumber evidence="5">1.17.1.4</ecNumber>
    </recommendedName>
</protein>
<comment type="catalytic activity">
    <reaction evidence="18">
        <text>hypoxanthine + NAD(+) + H2O = xanthine + NADH + H(+)</text>
        <dbReference type="Rhea" id="RHEA:24670"/>
        <dbReference type="ChEBI" id="CHEBI:15377"/>
        <dbReference type="ChEBI" id="CHEBI:15378"/>
        <dbReference type="ChEBI" id="CHEBI:17368"/>
        <dbReference type="ChEBI" id="CHEBI:17712"/>
        <dbReference type="ChEBI" id="CHEBI:57540"/>
        <dbReference type="ChEBI" id="CHEBI:57945"/>
        <dbReference type="EC" id="1.17.1.4"/>
    </reaction>
</comment>
<dbReference type="InterPro" id="IPR000674">
    <property type="entry name" value="Ald_Oxase/Xan_DH_a/b"/>
</dbReference>
<evidence type="ECO:0000259" key="20">
    <source>
        <dbReference type="PROSITE" id="PS51085"/>
    </source>
</evidence>
<dbReference type="SMART" id="SM01092">
    <property type="entry name" value="CO_deh_flav_C"/>
    <property type="match status" value="1"/>
</dbReference>
<keyword evidence="13" id="KW-0411">Iron-sulfur</keyword>
<evidence type="ECO:0000259" key="21">
    <source>
        <dbReference type="PROSITE" id="PS51387"/>
    </source>
</evidence>
<evidence type="ECO:0000256" key="4">
    <source>
        <dbReference type="ARBA" id="ARBA00006849"/>
    </source>
</evidence>
<evidence type="ECO:0000256" key="2">
    <source>
        <dbReference type="ARBA" id="ARBA00001974"/>
    </source>
</evidence>
<dbReference type="Pfam" id="PF01799">
    <property type="entry name" value="Fer2_2"/>
    <property type="match status" value="1"/>
</dbReference>
<evidence type="ECO:0000256" key="10">
    <source>
        <dbReference type="ARBA" id="ARBA00022827"/>
    </source>
</evidence>
<dbReference type="PROSITE" id="PS00197">
    <property type="entry name" value="2FE2S_FER_1"/>
    <property type="match status" value="1"/>
</dbReference>
<evidence type="ECO:0000256" key="1">
    <source>
        <dbReference type="ARBA" id="ARBA00001924"/>
    </source>
</evidence>
<proteinExistence type="inferred from homology"/>
<dbReference type="GO" id="GO:0030151">
    <property type="term" value="F:molybdenum ion binding"/>
    <property type="evidence" value="ECO:0007669"/>
    <property type="project" value="InterPro"/>
</dbReference>
<dbReference type="OrthoDB" id="9759099at2"/>
<dbReference type="CDD" id="cd00207">
    <property type="entry name" value="fer2"/>
    <property type="match status" value="1"/>
</dbReference>
<dbReference type="InterPro" id="IPR046867">
    <property type="entry name" value="AldOxase/xan_DH_MoCoBD2"/>
</dbReference>
<dbReference type="Gene3D" id="3.10.20.30">
    <property type="match status" value="1"/>
</dbReference>
<evidence type="ECO:0000256" key="18">
    <source>
        <dbReference type="ARBA" id="ARBA00049517"/>
    </source>
</evidence>
<dbReference type="InterPro" id="IPR002888">
    <property type="entry name" value="2Fe-2S-bd"/>
</dbReference>
<dbReference type="SUPFAM" id="SSF54292">
    <property type="entry name" value="2Fe-2S ferredoxin-like"/>
    <property type="match status" value="1"/>
</dbReference>
<keyword evidence="15" id="KW-0576">Peroxisome</keyword>
<dbReference type="PROSITE" id="PS51387">
    <property type="entry name" value="FAD_PCMH"/>
    <property type="match status" value="1"/>
</dbReference>
<dbReference type="InterPro" id="IPR036856">
    <property type="entry name" value="Ald_Oxase/Xan_DH_a/b_sf"/>
</dbReference>
<dbReference type="GO" id="GO:0071949">
    <property type="term" value="F:FAD binding"/>
    <property type="evidence" value="ECO:0007669"/>
    <property type="project" value="InterPro"/>
</dbReference>
<organism evidence="22 23">
    <name type="scientific">Pedosphaera parvula (strain Ellin514)</name>
    <dbReference type="NCBI Taxonomy" id="320771"/>
    <lineage>
        <taxon>Bacteria</taxon>
        <taxon>Pseudomonadati</taxon>
        <taxon>Verrucomicrobiota</taxon>
        <taxon>Pedosphaerae</taxon>
        <taxon>Pedosphaerales</taxon>
        <taxon>Pedosphaeraceae</taxon>
        <taxon>Pedosphaera</taxon>
    </lineage>
</organism>
<dbReference type="InterPro" id="IPR014309">
    <property type="entry name" value="Xanthine_DH_Mopterin-bd_su"/>
</dbReference>
<dbReference type="InterPro" id="IPR016167">
    <property type="entry name" value="FAD-bd_PCMH_sub1"/>
</dbReference>
<feature type="domain" description="2Fe-2S ferredoxin-type" evidence="20">
    <location>
        <begin position="3"/>
        <end position="88"/>
    </location>
</feature>
<sequence length="1280" mass="139844">MASALEFTLNGRAVQIENSSPNTTLLEYLRGNGCAGSKEGCAEGDCGACSVAIIDRNSKGETCYRAINSCLVPLPLMAGREVVTVEGVAKNRELHPVQQKMVECHGSQCGYCTPGFILSLFEGYYRNDLKEQWQLDDQLCGNLCRCTGYRPILEAAAEAYAGREQINGKDPFAERLRQNDGKVGAMQYEAAGEKFFRPDSLKELLKLLQEHPNARMVAGATELGLEITKRYKRFPTLISVEAVPELKECKATDLEWRVGAALTLTQVEEVLAREFPALGKMLWVFGSRQIRNRATLGGNLVTASPIGDSAPVLLALDAKVVIASLEGERTCPLEQFFISYRKTALNPGEVLKAVVIPRSTSGPGLTRITEWYKVSKRREMDISTVAACFVVDLDAQGMVRHARLGYGGVAAMPARAKRTEAALVGKRWSGEWVAEVLPILRAEFTPISDVRGEAKYRQGLITSLFQKFYEETSGGEKAVSIKNGELLKPAEVVGKRPEPHESAHKHVTGEALYTDDQTAGKRMLEVWPVCSPHARAKILKRDATEARKMPGIKAVLMAEDIPGHNDVGAVKKDEILLADREVSFHGHPVALVVGETQAACREAAEKVIVEYEPLQAVLTLQQAIREGSFHNESNFMRRGEVETGLASAPVTLEGEFELGGQEHFYLETHAAWAEPGEDGSVRVVSSTQHPSEVQTVIAHVLHLPINKVVVQSPRMGGGFGGKETQANTPAALAALAASKTGKSVRVRFNRDQDMILSGHRHPFLARFKVGFDSQGMLLALKAQLYSNGGWAMDLSQAVTDRALFHLDNSYYIPQVEFQGRVAKMNLSSNTAFRGFGGPQGMLVIEEIIDRVARELGLPAEAVRERNLYCGKGETNTTHYGQEIEDNRIQTIWHELKKTSELLSRRAEIAVWNQKHPHCKRGLAMTPVKFGISFTVTHLNQAGALVLIYQDGTVQVNHGGTEMGQGIHTNMQAIASKELGIRKENIRVMHTSTDKVPNTSATAASSGSDLNGAAVKNACEIIRARLLPVAVKLLGDKLSKAPTGEDVVFAENEFWDKAHPQTKLPMAELLRVAYMERISLSATGYYRTPDIHWDRVKGKGKPFHYFAYGAAVTEVEVDGFTGMMRVLRTDILQDVGDSINAGINRGQVEGGFVQGMGWLTGEELKWDEKGRLLTHSPDTYKIPAIGDMPQVFNVSFLRNATQSSVVHGSKAVGEPPLMLAISVREAIRDAVAAFGKAGGEVPLSSPATCEAIFTSIQQRLGKIDGVVYSQVKTGAQVSAKA</sequence>
<evidence type="ECO:0000256" key="15">
    <source>
        <dbReference type="ARBA" id="ARBA00023140"/>
    </source>
</evidence>
<evidence type="ECO:0000313" key="23">
    <source>
        <dbReference type="Proteomes" id="UP000003688"/>
    </source>
</evidence>
<evidence type="ECO:0000256" key="8">
    <source>
        <dbReference type="ARBA" id="ARBA00022714"/>
    </source>
</evidence>
<evidence type="ECO:0000256" key="9">
    <source>
        <dbReference type="ARBA" id="ARBA00022723"/>
    </source>
</evidence>
<dbReference type="EMBL" id="ABOX02000027">
    <property type="protein sequence ID" value="EEF59487.1"/>
    <property type="molecule type" value="Genomic_DNA"/>
</dbReference>
<dbReference type="SUPFAM" id="SSF55447">
    <property type="entry name" value="CO dehydrogenase flavoprotein C-terminal domain-like"/>
    <property type="match status" value="1"/>
</dbReference>
<dbReference type="Pfam" id="PF20256">
    <property type="entry name" value="MoCoBD_2"/>
    <property type="match status" value="1"/>
</dbReference>
<keyword evidence="12" id="KW-0408">Iron</keyword>
<dbReference type="InterPro" id="IPR036318">
    <property type="entry name" value="FAD-bd_PCMH-like_sf"/>
</dbReference>
<evidence type="ECO:0000256" key="16">
    <source>
        <dbReference type="ARBA" id="ARBA00034078"/>
    </source>
</evidence>
<keyword evidence="10" id="KW-0274">FAD</keyword>
<evidence type="ECO:0000256" key="6">
    <source>
        <dbReference type="ARBA" id="ARBA00022505"/>
    </source>
</evidence>
<dbReference type="SMART" id="SM01008">
    <property type="entry name" value="Ald_Xan_dh_C"/>
    <property type="match status" value="1"/>
</dbReference>
<evidence type="ECO:0000313" key="22">
    <source>
        <dbReference type="EMBL" id="EEF59487.1"/>
    </source>
</evidence>
<dbReference type="InterPro" id="IPR008274">
    <property type="entry name" value="AldOxase/xan_DH_MoCoBD1"/>
</dbReference>
<dbReference type="STRING" id="320771.Cflav_PD2331"/>
<dbReference type="InterPro" id="IPR014307">
    <property type="entry name" value="Xanthine_DH_ssu"/>
</dbReference>
<dbReference type="InterPro" id="IPR036683">
    <property type="entry name" value="CO_DH_flav_C_dom_sf"/>
</dbReference>
<dbReference type="Gene3D" id="3.30.365.10">
    <property type="entry name" value="Aldehyde oxidase/xanthine dehydrogenase, molybdopterin binding domain"/>
    <property type="match status" value="4"/>
</dbReference>
<evidence type="ECO:0000256" key="17">
    <source>
        <dbReference type="ARBA" id="ARBA00049017"/>
    </source>
</evidence>
<dbReference type="Gene3D" id="3.30.43.10">
    <property type="entry name" value="Uridine Diphospho-n-acetylenolpyruvylglucosamine Reductase, domain 2"/>
    <property type="match status" value="1"/>
</dbReference>
<dbReference type="Pfam" id="PF02738">
    <property type="entry name" value="MoCoBD_1"/>
    <property type="match status" value="1"/>
</dbReference>
<dbReference type="Pfam" id="PF01315">
    <property type="entry name" value="Ald_Xan_dh_C"/>
    <property type="match status" value="1"/>
</dbReference>
<dbReference type="InterPro" id="IPR006058">
    <property type="entry name" value="2Fe2S_fd_BS"/>
</dbReference>
<dbReference type="InterPro" id="IPR012675">
    <property type="entry name" value="Beta-grasp_dom_sf"/>
</dbReference>
<dbReference type="InterPro" id="IPR002346">
    <property type="entry name" value="Mopterin_DH_FAD-bd"/>
</dbReference>
<comment type="cofactor">
    <cofactor evidence="1">
        <name>Mo-molybdopterin</name>
        <dbReference type="ChEBI" id="CHEBI:71302"/>
    </cofactor>
</comment>
<dbReference type="AlphaFoldDB" id="B9XKZ3"/>
<dbReference type="SUPFAM" id="SSF54665">
    <property type="entry name" value="CO dehydrogenase molybdoprotein N-domain-like"/>
    <property type="match status" value="1"/>
</dbReference>
<evidence type="ECO:0000256" key="11">
    <source>
        <dbReference type="ARBA" id="ARBA00023002"/>
    </source>
</evidence>
<keyword evidence="7" id="KW-0285">Flavoprotein</keyword>
<dbReference type="GO" id="GO:0051537">
    <property type="term" value="F:2 iron, 2 sulfur cluster binding"/>
    <property type="evidence" value="ECO:0007669"/>
    <property type="project" value="UniProtKB-KW"/>
</dbReference>
<comment type="subcellular location">
    <subcellularLocation>
        <location evidence="3">Peroxisome</location>
    </subcellularLocation>
</comment>
<dbReference type="Proteomes" id="UP000003688">
    <property type="component" value="Unassembled WGS sequence"/>
</dbReference>
<accession>B9XKZ3</accession>
<evidence type="ECO:0000256" key="12">
    <source>
        <dbReference type="ARBA" id="ARBA00023004"/>
    </source>
</evidence>
<dbReference type="PIRSF" id="PIRSF000127">
    <property type="entry name" value="Xanthine_DH"/>
    <property type="match status" value="1"/>
</dbReference>
<dbReference type="PANTHER" id="PTHR45444:SF3">
    <property type="entry name" value="XANTHINE DEHYDROGENASE"/>
    <property type="match status" value="1"/>
</dbReference>
<comment type="cofactor">
    <cofactor evidence="2">
        <name>FAD</name>
        <dbReference type="ChEBI" id="CHEBI:57692"/>
    </cofactor>
</comment>
<dbReference type="GO" id="GO:0005506">
    <property type="term" value="F:iron ion binding"/>
    <property type="evidence" value="ECO:0007669"/>
    <property type="project" value="InterPro"/>
</dbReference>
<dbReference type="FunFam" id="3.30.365.10:FF:000001">
    <property type="entry name" value="Xanthine dehydrogenase oxidase"/>
    <property type="match status" value="1"/>
</dbReference>
<dbReference type="Gene3D" id="3.30.390.50">
    <property type="entry name" value="CO dehydrogenase flavoprotein, C-terminal domain"/>
    <property type="match status" value="1"/>
</dbReference>
<evidence type="ECO:0000256" key="7">
    <source>
        <dbReference type="ARBA" id="ARBA00022630"/>
    </source>
</evidence>
<dbReference type="NCBIfam" id="TIGR02965">
    <property type="entry name" value="xanthine_xdhB"/>
    <property type="match status" value="1"/>
</dbReference>
<dbReference type="FunFam" id="3.30.365.10:FF:000003">
    <property type="entry name" value="Aldehyde oxidase 1"/>
    <property type="match status" value="1"/>
</dbReference>
<dbReference type="InterPro" id="IPR016169">
    <property type="entry name" value="FAD-bd_PCMH_sub2"/>
</dbReference>
<keyword evidence="11" id="KW-0560">Oxidoreductase</keyword>
<dbReference type="RefSeq" id="WP_007416486.1">
    <property type="nucleotide sequence ID" value="NZ_ABOX02000027.1"/>
</dbReference>
<dbReference type="Gene3D" id="1.10.150.120">
    <property type="entry name" value="[2Fe-2S]-binding domain"/>
    <property type="match status" value="1"/>
</dbReference>
<dbReference type="GO" id="GO:0004854">
    <property type="term" value="F:xanthine dehydrogenase activity"/>
    <property type="evidence" value="ECO:0007669"/>
    <property type="project" value="UniProtKB-EC"/>
</dbReference>
<dbReference type="Pfam" id="PF00111">
    <property type="entry name" value="Fer2"/>
    <property type="match status" value="1"/>
</dbReference>
<comment type="caution">
    <text evidence="22">The sequence shown here is derived from an EMBL/GenBank/DDBJ whole genome shotgun (WGS) entry which is preliminary data.</text>
</comment>
<dbReference type="Gene3D" id="3.30.465.10">
    <property type="match status" value="1"/>
</dbReference>
<dbReference type="InterPro" id="IPR001041">
    <property type="entry name" value="2Fe-2S_ferredoxin-type"/>
</dbReference>
<comment type="cofactor">
    <cofactor evidence="16">
        <name>[2Fe-2S] cluster</name>
        <dbReference type="ChEBI" id="CHEBI:190135"/>
    </cofactor>
</comment>
<evidence type="ECO:0000256" key="14">
    <source>
        <dbReference type="ARBA" id="ARBA00023027"/>
    </source>
</evidence>
<dbReference type="InterPro" id="IPR016166">
    <property type="entry name" value="FAD-bd_PCMH"/>
</dbReference>